<dbReference type="AlphaFoldDB" id="A0A1Y5RVI5"/>
<dbReference type="GO" id="GO:0016747">
    <property type="term" value="F:acyltransferase activity, transferring groups other than amino-acyl groups"/>
    <property type="evidence" value="ECO:0007669"/>
    <property type="project" value="InterPro"/>
</dbReference>
<dbReference type="Gene3D" id="3.40.630.30">
    <property type="match status" value="1"/>
</dbReference>
<organism evidence="2 3">
    <name type="scientific">Pseudooctadecabacter jejudonensis</name>
    <dbReference type="NCBI Taxonomy" id="1391910"/>
    <lineage>
        <taxon>Bacteria</taxon>
        <taxon>Pseudomonadati</taxon>
        <taxon>Pseudomonadota</taxon>
        <taxon>Alphaproteobacteria</taxon>
        <taxon>Rhodobacterales</taxon>
        <taxon>Paracoccaceae</taxon>
        <taxon>Pseudooctadecabacter</taxon>
    </lineage>
</organism>
<feature type="domain" description="N-acetyltransferase" evidence="1">
    <location>
        <begin position="1"/>
        <end position="137"/>
    </location>
</feature>
<dbReference type="CDD" id="cd04301">
    <property type="entry name" value="NAT_SF"/>
    <property type="match status" value="1"/>
</dbReference>
<dbReference type="SUPFAM" id="SSF55729">
    <property type="entry name" value="Acyl-CoA N-acyltransferases (Nat)"/>
    <property type="match status" value="1"/>
</dbReference>
<dbReference type="InterPro" id="IPR016181">
    <property type="entry name" value="Acyl_CoA_acyltransferase"/>
</dbReference>
<name>A0A1Y5RVI5_9RHOB</name>
<keyword evidence="2" id="KW-0808">Transferase</keyword>
<accession>A0A1Y5RVI5</accession>
<proteinExistence type="predicted"/>
<evidence type="ECO:0000313" key="3">
    <source>
        <dbReference type="Proteomes" id="UP000193623"/>
    </source>
</evidence>
<reference evidence="2 3" key="1">
    <citation type="submission" date="2017-03" db="EMBL/GenBank/DDBJ databases">
        <authorList>
            <person name="Afonso C.L."/>
            <person name="Miller P.J."/>
            <person name="Scott M.A."/>
            <person name="Spackman E."/>
            <person name="Goraichik I."/>
            <person name="Dimitrov K.M."/>
            <person name="Suarez D.L."/>
            <person name="Swayne D.E."/>
        </authorList>
    </citation>
    <scope>NUCLEOTIDE SEQUENCE [LARGE SCALE GENOMIC DNA]</scope>
    <source>
        <strain evidence="2 3">CECT 8397</strain>
    </source>
</reference>
<protein>
    <submittedName>
        <fullName evidence="2">Ribosomal-protein-alanine N-acetyltransferase</fullName>
    </submittedName>
</protein>
<dbReference type="Pfam" id="PF00583">
    <property type="entry name" value="Acetyltransf_1"/>
    <property type="match status" value="1"/>
</dbReference>
<dbReference type="Proteomes" id="UP000193623">
    <property type="component" value="Unassembled WGS sequence"/>
</dbReference>
<dbReference type="EMBL" id="FWFT01000002">
    <property type="protein sequence ID" value="SLN26029.1"/>
    <property type="molecule type" value="Genomic_DNA"/>
</dbReference>
<gene>
    <name evidence="2" type="ORF">PSJ8397_01032</name>
</gene>
<evidence type="ECO:0000259" key="1">
    <source>
        <dbReference type="PROSITE" id="PS51186"/>
    </source>
</evidence>
<dbReference type="RefSeq" id="WP_085863514.1">
    <property type="nucleotide sequence ID" value="NZ_FWFT01000002.1"/>
</dbReference>
<dbReference type="PROSITE" id="PS51186">
    <property type="entry name" value="GNAT"/>
    <property type="match status" value="1"/>
</dbReference>
<evidence type="ECO:0000313" key="2">
    <source>
        <dbReference type="EMBL" id="SLN26029.1"/>
    </source>
</evidence>
<dbReference type="InterPro" id="IPR000182">
    <property type="entry name" value="GNAT_dom"/>
</dbReference>
<sequence length="144" mass="15351">MTDGVTPAGLTETHDAAFGAGKGWPPADFARYLHDPTVSIFGDDACFAVIRRIGPEAEVLTLATHPRVQGQGRAKAMLASALATMAKARIEDVFLEVSDTNFAASALYRGLGFTAYATRANYYKDGSGAICMKRRLDPTSDASF</sequence>
<keyword evidence="3" id="KW-1185">Reference proteome</keyword>